<evidence type="ECO:0000256" key="7">
    <source>
        <dbReference type="SAM" id="MobiDB-lite"/>
    </source>
</evidence>
<dbReference type="EMBL" id="CAJOBC010002802">
    <property type="protein sequence ID" value="CAF3752168.1"/>
    <property type="molecule type" value="Genomic_DNA"/>
</dbReference>
<dbReference type="InterPro" id="IPR001258">
    <property type="entry name" value="NHL_repeat"/>
</dbReference>
<comment type="caution">
    <text evidence="9">The sequence shown here is derived from an EMBL/GenBank/DDBJ whole genome shotgun (WGS) entry which is preliminary data.</text>
</comment>
<dbReference type="PANTHER" id="PTHR24104:SF47">
    <property type="entry name" value="E3 UBIQUITIN-PROTEIN LIGASE NHLRC1"/>
    <property type="match status" value="1"/>
</dbReference>
<dbReference type="GO" id="GO:0043161">
    <property type="term" value="P:proteasome-mediated ubiquitin-dependent protein catabolic process"/>
    <property type="evidence" value="ECO:0007669"/>
    <property type="project" value="TreeGrafter"/>
</dbReference>
<keyword evidence="2" id="KW-0677">Repeat</keyword>
<dbReference type="InterPro" id="IPR013083">
    <property type="entry name" value="Znf_RING/FYVE/PHD"/>
</dbReference>
<feature type="domain" description="RING-type" evidence="8">
    <location>
        <begin position="23"/>
        <end position="64"/>
    </location>
</feature>
<dbReference type="SUPFAM" id="SSF57850">
    <property type="entry name" value="RING/U-box"/>
    <property type="match status" value="1"/>
</dbReference>
<name>A0A814F2T4_9BILA</name>
<dbReference type="Proteomes" id="UP000663829">
    <property type="component" value="Unassembled WGS sequence"/>
</dbReference>
<evidence type="ECO:0000313" key="9">
    <source>
        <dbReference type="EMBL" id="CAF0979430.1"/>
    </source>
</evidence>
<dbReference type="EMBL" id="CAJNOQ010002801">
    <property type="protein sequence ID" value="CAF0979430.1"/>
    <property type="molecule type" value="Genomic_DNA"/>
</dbReference>
<dbReference type="CDD" id="cd05819">
    <property type="entry name" value="NHL"/>
    <property type="match status" value="1"/>
</dbReference>
<dbReference type="GO" id="GO:0000209">
    <property type="term" value="P:protein polyubiquitination"/>
    <property type="evidence" value="ECO:0007669"/>
    <property type="project" value="TreeGrafter"/>
</dbReference>
<feature type="coiled-coil region" evidence="6">
    <location>
        <begin position="166"/>
        <end position="229"/>
    </location>
</feature>
<evidence type="ECO:0000256" key="2">
    <source>
        <dbReference type="ARBA" id="ARBA00022737"/>
    </source>
</evidence>
<keyword evidence="6" id="KW-0175">Coiled coil</keyword>
<dbReference type="InterPro" id="IPR027370">
    <property type="entry name" value="Znf-RING_euk"/>
</dbReference>
<dbReference type="AlphaFoldDB" id="A0A814F2T4"/>
<dbReference type="PANTHER" id="PTHR24104">
    <property type="entry name" value="E3 UBIQUITIN-PROTEIN LIGASE NHLRC1-RELATED"/>
    <property type="match status" value="1"/>
</dbReference>
<evidence type="ECO:0000256" key="5">
    <source>
        <dbReference type="PROSITE-ProRule" id="PRU00175"/>
    </source>
</evidence>
<dbReference type="Pfam" id="PF01436">
    <property type="entry name" value="NHL"/>
    <property type="match status" value="1"/>
</dbReference>
<gene>
    <name evidence="9" type="ORF">GPM918_LOCUS12669</name>
    <name evidence="10" type="ORF">SRO942_LOCUS12673</name>
</gene>
<dbReference type="InterPro" id="IPR001841">
    <property type="entry name" value="Znf_RING"/>
</dbReference>
<keyword evidence="1" id="KW-0479">Metal-binding</keyword>
<dbReference type="Pfam" id="PF13445">
    <property type="entry name" value="zf-RING_UBOX"/>
    <property type="match status" value="1"/>
</dbReference>
<feature type="region of interest" description="Disordered" evidence="7">
    <location>
        <begin position="329"/>
        <end position="353"/>
    </location>
</feature>
<proteinExistence type="predicted"/>
<keyword evidence="11" id="KW-1185">Reference proteome</keyword>
<dbReference type="Gene3D" id="3.30.40.10">
    <property type="entry name" value="Zinc/RING finger domain, C3HC4 (zinc finger)"/>
    <property type="match status" value="1"/>
</dbReference>
<sequence>MTAIDDDFESITRCFDANALLHCPICKKDFNDPRILCSNGHTFCHHCIEDSLQDDGLIECPVCHDTKRLASVHDVSQLPKNHTVLTLKNAEHHRLAQLGICELCNKKMSYGRCYHCRKLACFKCMHEHEQIIEHEQEKEYNELVHLKEHILNKIDHFEKSFEESKNNVKQLVHQDAEKQVKELKEREQALNAQIDDLYQNHSTSSHQKLQKLKHEVEKDSHELDKIDLKKWNSTDRYRLTKHWNDIQRQLDVQHVEFTYKPLATVNNRLGEIHFKQNQDMITTQARTPHQLVRINPNVFNSRGESDRDQLSRETASLFLHREGLINNGPSENSSLVAGGKWNTMSGRESKTSTMKRMVVTERGTPGLQLFPHDTEGGYRGQGYSVKFSTKLDGGGTGGGSRSRSRIDDHLVDVEQEGNEYAVRKVVRTHNTTSHGTHSNHTDHSTNFQDDIPLTPRMPVTQINLHEYSKKASHVINGVNESDKFSAPKAIVVTDTDQLIIADTKKHRLIVFDLIMKSVRVIKGFLFPDGLCLAGEQYVIITDRHRVSKYDWYNGKLLSSIGSKKEGCTNTSFSWPKGVAIDNNSIFVCDSYNSRMVALTHQMHYQSAWTVMRGSKKLDPQYISISNGLLYVTGWQRIKPESCAYNAGCIIVYDVDGTPQRYIDTDAQSYLNLSVPEGILCDSASQLILADRYTSKVLCMNCENGQVINFHGDKMKAPHYVCFTNNQSTMIVSDVGNNTVQFYEKNI</sequence>
<evidence type="ECO:0000256" key="4">
    <source>
        <dbReference type="ARBA" id="ARBA00022833"/>
    </source>
</evidence>
<organism evidence="9 11">
    <name type="scientific">Didymodactylos carnosus</name>
    <dbReference type="NCBI Taxonomy" id="1234261"/>
    <lineage>
        <taxon>Eukaryota</taxon>
        <taxon>Metazoa</taxon>
        <taxon>Spiralia</taxon>
        <taxon>Gnathifera</taxon>
        <taxon>Rotifera</taxon>
        <taxon>Eurotatoria</taxon>
        <taxon>Bdelloidea</taxon>
        <taxon>Philodinida</taxon>
        <taxon>Philodinidae</taxon>
        <taxon>Didymodactylos</taxon>
    </lineage>
</organism>
<feature type="compositionally biased region" description="Polar residues" evidence="7">
    <location>
        <begin position="342"/>
        <end position="353"/>
    </location>
</feature>
<dbReference type="GO" id="GO:0008270">
    <property type="term" value="F:zinc ion binding"/>
    <property type="evidence" value="ECO:0007669"/>
    <property type="project" value="UniProtKB-KW"/>
</dbReference>
<evidence type="ECO:0000259" key="8">
    <source>
        <dbReference type="PROSITE" id="PS50089"/>
    </source>
</evidence>
<protein>
    <recommendedName>
        <fullName evidence="8">RING-type domain-containing protein</fullName>
    </recommendedName>
</protein>
<dbReference type="InterPro" id="IPR050952">
    <property type="entry name" value="TRIM-NHL_E3_ligases"/>
</dbReference>
<dbReference type="PROSITE" id="PS50089">
    <property type="entry name" value="ZF_RING_2"/>
    <property type="match status" value="1"/>
</dbReference>
<dbReference type="InterPro" id="IPR011042">
    <property type="entry name" value="6-blade_b-propeller_TolB-like"/>
</dbReference>
<dbReference type="SUPFAM" id="SSF101898">
    <property type="entry name" value="NHL repeat"/>
    <property type="match status" value="1"/>
</dbReference>
<accession>A0A814F2T4</accession>
<evidence type="ECO:0000256" key="3">
    <source>
        <dbReference type="ARBA" id="ARBA00022771"/>
    </source>
</evidence>
<dbReference type="GO" id="GO:0061630">
    <property type="term" value="F:ubiquitin protein ligase activity"/>
    <property type="evidence" value="ECO:0007669"/>
    <property type="project" value="TreeGrafter"/>
</dbReference>
<keyword evidence="4" id="KW-0862">Zinc</keyword>
<dbReference type="OrthoDB" id="192247at2759"/>
<dbReference type="SMART" id="SM00184">
    <property type="entry name" value="RING"/>
    <property type="match status" value="1"/>
</dbReference>
<feature type="region of interest" description="Disordered" evidence="7">
    <location>
        <begin position="430"/>
        <end position="452"/>
    </location>
</feature>
<evidence type="ECO:0000256" key="6">
    <source>
        <dbReference type="SAM" id="Coils"/>
    </source>
</evidence>
<evidence type="ECO:0000313" key="11">
    <source>
        <dbReference type="Proteomes" id="UP000663829"/>
    </source>
</evidence>
<reference evidence="9" key="1">
    <citation type="submission" date="2021-02" db="EMBL/GenBank/DDBJ databases">
        <authorList>
            <person name="Nowell W R."/>
        </authorList>
    </citation>
    <scope>NUCLEOTIDE SEQUENCE</scope>
</reference>
<evidence type="ECO:0000256" key="1">
    <source>
        <dbReference type="ARBA" id="ARBA00022723"/>
    </source>
</evidence>
<evidence type="ECO:0000313" key="10">
    <source>
        <dbReference type="EMBL" id="CAF3752168.1"/>
    </source>
</evidence>
<dbReference type="Proteomes" id="UP000681722">
    <property type="component" value="Unassembled WGS sequence"/>
</dbReference>
<keyword evidence="3 5" id="KW-0863">Zinc-finger</keyword>
<dbReference type="Gene3D" id="2.120.10.30">
    <property type="entry name" value="TolB, C-terminal domain"/>
    <property type="match status" value="2"/>
</dbReference>